<dbReference type="EMBL" id="JAKLTQ010000008">
    <property type="protein sequence ID" value="MCG2622688.1"/>
    <property type="molecule type" value="Genomic_DNA"/>
</dbReference>
<name>A0ABS9L7P5_9MICC</name>
<dbReference type="Proteomes" id="UP001165368">
    <property type="component" value="Unassembled WGS sequence"/>
</dbReference>
<accession>A0ABS9L7P5</accession>
<proteinExistence type="predicted"/>
<organism evidence="1 2">
    <name type="scientific">Arthrobacter hankyongi</name>
    <dbReference type="NCBI Taxonomy" id="2904801"/>
    <lineage>
        <taxon>Bacteria</taxon>
        <taxon>Bacillati</taxon>
        <taxon>Actinomycetota</taxon>
        <taxon>Actinomycetes</taxon>
        <taxon>Micrococcales</taxon>
        <taxon>Micrococcaceae</taxon>
        <taxon>Arthrobacter</taxon>
    </lineage>
</organism>
<keyword evidence="2" id="KW-1185">Reference proteome</keyword>
<evidence type="ECO:0000313" key="2">
    <source>
        <dbReference type="Proteomes" id="UP001165368"/>
    </source>
</evidence>
<reference evidence="1" key="1">
    <citation type="submission" date="2022-01" db="EMBL/GenBank/DDBJ databases">
        <authorList>
            <person name="Jo J.-H."/>
            <person name="Im W.-T."/>
        </authorList>
    </citation>
    <scope>NUCLEOTIDE SEQUENCE</scope>
    <source>
        <strain evidence="1">I2-34</strain>
    </source>
</reference>
<dbReference type="RefSeq" id="WP_237821241.1">
    <property type="nucleotide sequence ID" value="NZ_JAKLTQ010000008.1"/>
</dbReference>
<protein>
    <submittedName>
        <fullName evidence="1">Uncharacterized protein</fullName>
    </submittedName>
</protein>
<gene>
    <name evidence="1" type="ORF">LVY72_12315</name>
</gene>
<evidence type="ECO:0000313" key="1">
    <source>
        <dbReference type="EMBL" id="MCG2622688.1"/>
    </source>
</evidence>
<comment type="caution">
    <text evidence="1">The sequence shown here is derived from an EMBL/GenBank/DDBJ whole genome shotgun (WGS) entry which is preliminary data.</text>
</comment>
<sequence length="190" mass="20786">MTDVEDEKRNAAILVGNGLSVAFNSKLNLRSITQELVERISNATDDGSDVVAAMKEIAERALPHGATTDDDFEVLVGAFGAESRTLTYLQQLAALVSPQDAKLLEAIAQVSDFAEQVRDNGISHVLEVIFERSRAYRDESESMHDFVEAIVEAFDGKIAFGNLNYDTLLLAALIATNQHNLLTWDMAGKE</sequence>